<dbReference type="InterPro" id="IPR050887">
    <property type="entry name" value="Beta-mannosidase_GH2"/>
</dbReference>
<feature type="domain" description="Beta-mannosidase-like galactose-binding" evidence="3">
    <location>
        <begin position="15"/>
        <end position="131"/>
    </location>
</feature>
<dbReference type="EMBL" id="SFCI01000173">
    <property type="protein sequence ID" value="TFY81787.1"/>
    <property type="molecule type" value="Genomic_DNA"/>
</dbReference>
<comment type="caution">
    <text evidence="4">The sequence shown here is derived from an EMBL/GenBank/DDBJ whole genome shotgun (WGS) entry which is preliminary data.</text>
</comment>
<dbReference type="InterPro" id="IPR008979">
    <property type="entry name" value="Galactose-bd-like_sf"/>
</dbReference>
<keyword evidence="1" id="KW-0378">Hydrolase</keyword>
<sequence length="140" mass="16089">MRQTTVEGCAFFLHSTVQWVGLEEWLYKTTFPFEGGTDGEHTELVFEGLDTFADVYLNGESILAADNQFRTWIVSLTFDQLKAENVLLLHFKSASKIAKELEAKYGRMRAGSTNLGDPSRVYVRKAQYDWRCDPIDFYMP</sequence>
<dbReference type="Pfam" id="PF22666">
    <property type="entry name" value="Glyco_hydro_2_N2"/>
    <property type="match status" value="1"/>
</dbReference>
<evidence type="ECO:0000259" key="3">
    <source>
        <dbReference type="Pfam" id="PF22666"/>
    </source>
</evidence>
<dbReference type="GO" id="GO:0006516">
    <property type="term" value="P:glycoprotein catabolic process"/>
    <property type="evidence" value="ECO:0007669"/>
    <property type="project" value="TreeGrafter"/>
</dbReference>
<evidence type="ECO:0000313" key="5">
    <source>
        <dbReference type="Proteomes" id="UP000298061"/>
    </source>
</evidence>
<organism evidence="4 5">
    <name type="scientific">Hericium alpestre</name>
    <dbReference type="NCBI Taxonomy" id="135208"/>
    <lineage>
        <taxon>Eukaryota</taxon>
        <taxon>Fungi</taxon>
        <taxon>Dikarya</taxon>
        <taxon>Basidiomycota</taxon>
        <taxon>Agaricomycotina</taxon>
        <taxon>Agaricomycetes</taxon>
        <taxon>Russulales</taxon>
        <taxon>Hericiaceae</taxon>
        <taxon>Hericium</taxon>
    </lineage>
</organism>
<evidence type="ECO:0000313" key="4">
    <source>
        <dbReference type="EMBL" id="TFY81787.1"/>
    </source>
</evidence>
<evidence type="ECO:0000256" key="2">
    <source>
        <dbReference type="ARBA" id="ARBA00023295"/>
    </source>
</evidence>
<accession>A0A4Z0A614</accession>
<keyword evidence="5" id="KW-1185">Reference proteome</keyword>
<reference evidence="4 5" key="1">
    <citation type="submission" date="2019-02" db="EMBL/GenBank/DDBJ databases">
        <title>Genome sequencing of the rare red list fungi Hericium alpestre (H. flagellum).</title>
        <authorList>
            <person name="Buettner E."/>
            <person name="Kellner H."/>
        </authorList>
    </citation>
    <scope>NUCLEOTIDE SEQUENCE [LARGE SCALE GENOMIC DNA]</scope>
    <source>
        <strain evidence="4 5">DSM 108284</strain>
    </source>
</reference>
<proteinExistence type="predicted"/>
<name>A0A4Z0A614_9AGAM</name>
<gene>
    <name evidence="4" type="ORF">EWM64_g2220</name>
</gene>
<protein>
    <recommendedName>
        <fullName evidence="3">Beta-mannosidase-like galactose-binding domain-containing protein</fullName>
    </recommendedName>
</protein>
<evidence type="ECO:0000256" key="1">
    <source>
        <dbReference type="ARBA" id="ARBA00022801"/>
    </source>
</evidence>
<dbReference type="GO" id="GO:0004567">
    <property type="term" value="F:beta-mannosidase activity"/>
    <property type="evidence" value="ECO:0007669"/>
    <property type="project" value="TreeGrafter"/>
</dbReference>
<dbReference type="AlphaFoldDB" id="A0A4Z0A614"/>
<keyword evidence="2" id="KW-0326">Glycosidase</keyword>
<dbReference type="PANTHER" id="PTHR43730:SF1">
    <property type="entry name" value="BETA-MANNOSIDASE"/>
    <property type="match status" value="1"/>
</dbReference>
<dbReference type="OrthoDB" id="2866996at2759"/>
<dbReference type="InterPro" id="IPR054593">
    <property type="entry name" value="Beta-mannosidase-like_N2"/>
</dbReference>
<dbReference type="Proteomes" id="UP000298061">
    <property type="component" value="Unassembled WGS sequence"/>
</dbReference>
<dbReference type="Gene3D" id="2.60.120.260">
    <property type="entry name" value="Galactose-binding domain-like"/>
    <property type="match status" value="1"/>
</dbReference>
<dbReference type="PANTHER" id="PTHR43730">
    <property type="entry name" value="BETA-MANNOSIDASE"/>
    <property type="match status" value="1"/>
</dbReference>
<dbReference type="STRING" id="135208.A0A4Z0A614"/>
<dbReference type="SUPFAM" id="SSF49785">
    <property type="entry name" value="Galactose-binding domain-like"/>
    <property type="match status" value="1"/>
</dbReference>